<reference evidence="5" key="1">
    <citation type="submission" date="2025-08" db="UniProtKB">
        <authorList>
            <consortium name="Ensembl"/>
        </authorList>
    </citation>
    <scope>IDENTIFICATION</scope>
</reference>
<dbReference type="GO" id="GO:0005758">
    <property type="term" value="C:mitochondrial intermembrane space"/>
    <property type="evidence" value="ECO:0007669"/>
    <property type="project" value="InterPro"/>
</dbReference>
<evidence type="ECO:0000256" key="3">
    <source>
        <dbReference type="ARBA" id="ARBA00030733"/>
    </source>
</evidence>
<organism evidence="5 6">
    <name type="scientific">Zosterops lateralis melanops</name>
    <dbReference type="NCBI Taxonomy" id="1220523"/>
    <lineage>
        <taxon>Eukaryota</taxon>
        <taxon>Metazoa</taxon>
        <taxon>Chordata</taxon>
        <taxon>Craniata</taxon>
        <taxon>Vertebrata</taxon>
        <taxon>Euteleostomi</taxon>
        <taxon>Archelosauria</taxon>
        <taxon>Archosauria</taxon>
        <taxon>Dinosauria</taxon>
        <taxon>Saurischia</taxon>
        <taxon>Theropoda</taxon>
        <taxon>Coelurosauria</taxon>
        <taxon>Aves</taxon>
        <taxon>Neognathae</taxon>
        <taxon>Neoaves</taxon>
        <taxon>Telluraves</taxon>
        <taxon>Australaves</taxon>
        <taxon>Passeriformes</taxon>
        <taxon>Sylvioidea</taxon>
        <taxon>Zosteropidae</taxon>
        <taxon>Zosterops</taxon>
    </lineage>
</organism>
<dbReference type="PANTHER" id="PTHR31905">
    <property type="entry name" value="COILED-COIL DOMAIN-CONTAINING PROTEIN 58"/>
    <property type="match status" value="1"/>
</dbReference>
<protein>
    <recommendedName>
        <fullName evidence="2">Protein MIX23</fullName>
    </recommendedName>
    <alternativeName>
        <fullName evidence="3">Coiled-coil domain-containing protein 58</fullName>
    </alternativeName>
</protein>
<dbReference type="AlphaFoldDB" id="A0A8D2QL73"/>
<evidence type="ECO:0000256" key="4">
    <source>
        <dbReference type="SAM" id="Coils"/>
    </source>
</evidence>
<keyword evidence="4" id="KW-0175">Coiled coil</keyword>
<dbReference type="Proteomes" id="UP000694401">
    <property type="component" value="Unassembled WGS sequence"/>
</dbReference>
<evidence type="ECO:0000256" key="2">
    <source>
        <dbReference type="ARBA" id="ARBA00024228"/>
    </source>
</evidence>
<feature type="coiled-coil region" evidence="4">
    <location>
        <begin position="72"/>
        <end position="102"/>
    </location>
</feature>
<dbReference type="Ensembl" id="ENSZLMT00000001557.1">
    <property type="protein sequence ID" value="ENSZLMP00000001488.1"/>
    <property type="gene ID" value="ENSZLMG00000001145.1"/>
</dbReference>
<dbReference type="PANTHER" id="PTHR31905:SF2">
    <property type="entry name" value="PROTEIN MIX23"/>
    <property type="match status" value="1"/>
</dbReference>
<sequence length="141" mass="16151">RAGPPGVTPCAQSFELLRVMRTIDDRIVHELNTTIPTASFVGKVDPGLTCKELYESLMNAHTSRERIIKNCISQTSAVVKTLKEEREKADEDAALLKQLRKEQTKLKLMQSELNVEEVVNDRSWKVFNERCRIHYKPPKSQ</sequence>
<evidence type="ECO:0000313" key="6">
    <source>
        <dbReference type="Proteomes" id="UP000694401"/>
    </source>
</evidence>
<name>A0A8D2QL73_ZOSLA</name>
<evidence type="ECO:0000256" key="1">
    <source>
        <dbReference type="ARBA" id="ARBA00024204"/>
    </source>
</evidence>
<evidence type="ECO:0000313" key="5">
    <source>
        <dbReference type="Ensembl" id="ENSZLMP00000001488.1"/>
    </source>
</evidence>
<dbReference type="InterPro" id="IPR019171">
    <property type="entry name" value="MIX23"/>
</dbReference>
<accession>A0A8D2QL73</accession>
<dbReference type="Pfam" id="PF09774">
    <property type="entry name" value="MIX23"/>
    <property type="match status" value="1"/>
</dbReference>
<proteinExistence type="inferred from homology"/>
<comment type="similarity">
    <text evidence="1">Belongs to the MIX23 family.</text>
</comment>
<reference evidence="5" key="2">
    <citation type="submission" date="2025-09" db="UniProtKB">
        <authorList>
            <consortium name="Ensembl"/>
        </authorList>
    </citation>
    <scope>IDENTIFICATION</scope>
</reference>
<keyword evidence="6" id="KW-1185">Reference proteome</keyword>